<proteinExistence type="predicted"/>
<evidence type="ECO:0000313" key="1">
    <source>
        <dbReference type="EMBL" id="MCK1788923.1"/>
    </source>
</evidence>
<accession>A0ABT0ET59</accession>
<dbReference type="RefSeq" id="WP_247286460.1">
    <property type="nucleotide sequence ID" value="NZ_JAKNRW010000001.1"/>
</dbReference>
<protein>
    <submittedName>
        <fullName evidence="1">Uncharacterized protein</fullName>
    </submittedName>
</protein>
<gene>
    <name evidence="1" type="ORF">L9059_01720</name>
</gene>
<dbReference type="EMBL" id="JAKNRW010000001">
    <property type="protein sequence ID" value="MCK1788923.1"/>
    <property type="molecule type" value="Genomic_DNA"/>
</dbReference>
<evidence type="ECO:0000313" key="2">
    <source>
        <dbReference type="Proteomes" id="UP001299876"/>
    </source>
</evidence>
<comment type="caution">
    <text evidence="1">The sequence shown here is derived from an EMBL/GenBank/DDBJ whole genome shotgun (WGS) entry which is preliminary data.</text>
</comment>
<name>A0ABT0ET59_9PSED</name>
<sequence length="111" mass="11538">MINVCKQAISAARESEAAIQNHLRGWAVIKSGDLCSLVVLTYSDGGSVSAHVVWAGADPLGSIQLVADHLNEKIGAAPELLGALLNVYHKGAPTQGLLTHAVTTVSVQTLQ</sequence>
<dbReference type="Proteomes" id="UP001299876">
    <property type="component" value="Unassembled WGS sequence"/>
</dbReference>
<organism evidence="1 2">
    <name type="scientific">Pseudomonas violetae</name>
    <dbReference type="NCBI Taxonomy" id="2915813"/>
    <lineage>
        <taxon>Bacteria</taxon>
        <taxon>Pseudomonadati</taxon>
        <taxon>Pseudomonadota</taxon>
        <taxon>Gammaproteobacteria</taxon>
        <taxon>Pseudomonadales</taxon>
        <taxon>Pseudomonadaceae</taxon>
        <taxon>Pseudomonas</taxon>
    </lineage>
</organism>
<reference evidence="1 2" key="1">
    <citation type="submission" date="2022-02" db="EMBL/GenBank/DDBJ databases">
        <title>Comparative genomics of the first Antarctic Pseudomonas spp. capable of biotransforming 2,4,6-Trinitrotoluene.</title>
        <authorList>
            <person name="Cabrera M.A."/>
            <person name="Marquez S.L."/>
            <person name="Perez-Donoso J.M."/>
        </authorList>
    </citation>
    <scope>NUCLEOTIDE SEQUENCE [LARGE SCALE GENOMIC DNA]</scope>
    <source>
        <strain evidence="1 2">TNT19</strain>
    </source>
</reference>
<keyword evidence="2" id="KW-1185">Reference proteome</keyword>